<name>A0A255EG58_9ACTN</name>
<accession>A0A255EG58</accession>
<dbReference type="EMBL" id="NMVJ01000007">
    <property type="protein sequence ID" value="OYN90250.1"/>
    <property type="molecule type" value="Genomic_DNA"/>
</dbReference>
<feature type="transmembrane region" description="Helical" evidence="1">
    <location>
        <begin position="67"/>
        <end position="86"/>
    </location>
</feature>
<protein>
    <submittedName>
        <fullName evidence="2">Uncharacterized protein</fullName>
    </submittedName>
</protein>
<evidence type="ECO:0000313" key="2">
    <source>
        <dbReference type="EMBL" id="OYN90250.1"/>
    </source>
</evidence>
<evidence type="ECO:0000256" key="1">
    <source>
        <dbReference type="SAM" id="Phobius"/>
    </source>
</evidence>
<proteinExistence type="predicted"/>
<keyword evidence="1" id="KW-0812">Transmembrane</keyword>
<keyword evidence="1" id="KW-1133">Transmembrane helix</keyword>
<reference evidence="2 3" key="1">
    <citation type="submission" date="2017-07" db="EMBL/GenBank/DDBJ databases">
        <title>Draft whole genome sequences of clinical Proprionibacteriaceae strains.</title>
        <authorList>
            <person name="Bernier A.-M."/>
            <person name="Bernard K."/>
            <person name="Domingo M.-C."/>
        </authorList>
    </citation>
    <scope>NUCLEOTIDE SEQUENCE [LARGE SCALE GENOMIC DNA]</scope>
    <source>
        <strain evidence="2 3">NML 150081</strain>
    </source>
</reference>
<keyword evidence="3" id="KW-1185">Reference proteome</keyword>
<gene>
    <name evidence="2" type="ORF">CGZ91_08775</name>
</gene>
<keyword evidence="1" id="KW-0472">Membrane</keyword>
<dbReference type="AlphaFoldDB" id="A0A255EG58"/>
<dbReference type="Proteomes" id="UP000216300">
    <property type="component" value="Unassembled WGS sequence"/>
</dbReference>
<evidence type="ECO:0000313" key="3">
    <source>
        <dbReference type="Proteomes" id="UP000216300"/>
    </source>
</evidence>
<feature type="transmembrane region" description="Helical" evidence="1">
    <location>
        <begin position="13"/>
        <end position="34"/>
    </location>
</feature>
<feature type="transmembrane region" description="Helical" evidence="1">
    <location>
        <begin position="41"/>
        <end position="61"/>
    </location>
</feature>
<comment type="caution">
    <text evidence="2">The sequence shown here is derived from an EMBL/GenBank/DDBJ whole genome shotgun (WGS) entry which is preliminary data.</text>
</comment>
<organism evidence="2 3">
    <name type="scientific">Parenemella sanctibonifatiensis</name>
    <dbReference type="NCBI Taxonomy" id="2016505"/>
    <lineage>
        <taxon>Bacteria</taxon>
        <taxon>Bacillati</taxon>
        <taxon>Actinomycetota</taxon>
        <taxon>Actinomycetes</taxon>
        <taxon>Propionibacteriales</taxon>
        <taxon>Propionibacteriaceae</taxon>
        <taxon>Parenemella</taxon>
    </lineage>
</organism>
<dbReference type="RefSeq" id="WP_094454377.1">
    <property type="nucleotide sequence ID" value="NZ_NMVJ01000007.1"/>
</dbReference>
<sequence length="152" mass="16478">MGIDRSDGVVRRWLPRAALAGWAVFWIQLVLALVEAPLIGYFPPLVIEVVLLVGLSVAATIVTRRGAALVASLLTVLLLFVMIPVATKTLRGCEGAGRQALGQPTFPDAWSYHFSSELTSTGDLTCILHADDEPPVAFDVTWWKYLGYASPL</sequence>